<evidence type="ECO:0000313" key="3">
    <source>
        <dbReference type="Proteomes" id="UP000663851"/>
    </source>
</evidence>
<reference evidence="2" key="1">
    <citation type="submission" date="2021-02" db="EMBL/GenBank/DDBJ databases">
        <authorList>
            <person name="Nowell W R."/>
        </authorList>
    </citation>
    <scope>NUCLEOTIDE SEQUENCE</scope>
</reference>
<accession>A0A820BYW9</accession>
<comment type="caution">
    <text evidence="2">The sequence shown here is derived from an EMBL/GenBank/DDBJ whole genome shotgun (WGS) entry which is preliminary data.</text>
</comment>
<protein>
    <submittedName>
        <fullName evidence="2">Uncharacterized protein</fullName>
    </submittedName>
</protein>
<evidence type="ECO:0000313" key="2">
    <source>
        <dbReference type="EMBL" id="CAF4213525.1"/>
    </source>
</evidence>
<feature type="non-terminal residue" evidence="2">
    <location>
        <position position="1"/>
    </location>
</feature>
<organism evidence="2 3">
    <name type="scientific">Rotaria socialis</name>
    <dbReference type="NCBI Taxonomy" id="392032"/>
    <lineage>
        <taxon>Eukaryota</taxon>
        <taxon>Metazoa</taxon>
        <taxon>Spiralia</taxon>
        <taxon>Gnathifera</taxon>
        <taxon>Rotifera</taxon>
        <taxon>Eurotatoria</taxon>
        <taxon>Bdelloidea</taxon>
        <taxon>Philodinida</taxon>
        <taxon>Philodinidae</taxon>
        <taxon>Rotaria</taxon>
    </lineage>
</organism>
<sequence length="75" mass="8987">MHIMIQTYLNIPQKYKKHNHRLNLYYCKTYRLSTVGIGSCLWFIILLDDGRIFVEHRSDTYFSSNFTTKNVRLGL</sequence>
<dbReference type="AlphaFoldDB" id="A0A820BYW9"/>
<keyword evidence="1" id="KW-1133">Transmembrane helix</keyword>
<dbReference type="EMBL" id="CAJOBO010000405">
    <property type="protein sequence ID" value="CAF4213525.1"/>
    <property type="molecule type" value="Genomic_DNA"/>
</dbReference>
<evidence type="ECO:0000256" key="1">
    <source>
        <dbReference type="SAM" id="Phobius"/>
    </source>
</evidence>
<keyword evidence="1" id="KW-0472">Membrane</keyword>
<name>A0A820BYW9_9BILA</name>
<dbReference type="Proteomes" id="UP000663851">
    <property type="component" value="Unassembled WGS sequence"/>
</dbReference>
<feature type="transmembrane region" description="Helical" evidence="1">
    <location>
        <begin position="29"/>
        <end position="47"/>
    </location>
</feature>
<proteinExistence type="predicted"/>
<gene>
    <name evidence="2" type="ORF">HFQ381_LOCUS8182</name>
</gene>
<keyword evidence="1" id="KW-0812">Transmembrane</keyword>